<sequence>MSAIALSALAEPNFHIITRQFSFLPPFVTGHSLPRGRSSPASCGAFSPSTSTASMNPKGGCPFLPQSLMKHGKT</sequence>
<accession>A0A974HI75</accession>
<organism evidence="2 3">
    <name type="scientific">Xenopus laevis</name>
    <name type="common">African clawed frog</name>
    <dbReference type="NCBI Taxonomy" id="8355"/>
    <lineage>
        <taxon>Eukaryota</taxon>
        <taxon>Metazoa</taxon>
        <taxon>Chordata</taxon>
        <taxon>Craniata</taxon>
        <taxon>Vertebrata</taxon>
        <taxon>Euteleostomi</taxon>
        <taxon>Amphibia</taxon>
        <taxon>Batrachia</taxon>
        <taxon>Anura</taxon>
        <taxon>Pipoidea</taxon>
        <taxon>Pipidae</taxon>
        <taxon>Xenopodinae</taxon>
        <taxon>Xenopus</taxon>
        <taxon>Xenopus</taxon>
    </lineage>
</organism>
<dbReference type="AlphaFoldDB" id="A0A974HI75"/>
<dbReference type="EMBL" id="CM004475">
    <property type="protein sequence ID" value="OCT78496.1"/>
    <property type="molecule type" value="Genomic_DNA"/>
</dbReference>
<evidence type="ECO:0000256" key="1">
    <source>
        <dbReference type="SAM" id="MobiDB-lite"/>
    </source>
</evidence>
<proteinExistence type="predicted"/>
<protein>
    <submittedName>
        <fullName evidence="2">Uncharacterized protein</fullName>
    </submittedName>
</protein>
<name>A0A974HI75_XENLA</name>
<gene>
    <name evidence="2" type="ORF">XELAEV_18029593mg</name>
</gene>
<evidence type="ECO:0000313" key="2">
    <source>
        <dbReference type="EMBL" id="OCT78496.1"/>
    </source>
</evidence>
<feature type="region of interest" description="Disordered" evidence="1">
    <location>
        <begin position="34"/>
        <end position="74"/>
    </location>
</feature>
<reference evidence="3" key="1">
    <citation type="journal article" date="2016" name="Nature">
        <title>Genome evolution in the allotetraploid frog Xenopus laevis.</title>
        <authorList>
            <person name="Session A.M."/>
            <person name="Uno Y."/>
            <person name="Kwon T."/>
            <person name="Chapman J.A."/>
            <person name="Toyoda A."/>
            <person name="Takahashi S."/>
            <person name="Fukui A."/>
            <person name="Hikosaka A."/>
            <person name="Suzuki A."/>
            <person name="Kondo M."/>
            <person name="van Heeringen S.J."/>
            <person name="Quigley I."/>
            <person name="Heinz S."/>
            <person name="Ogino H."/>
            <person name="Ochi H."/>
            <person name="Hellsten U."/>
            <person name="Lyons J.B."/>
            <person name="Simakov O."/>
            <person name="Putnam N."/>
            <person name="Stites J."/>
            <person name="Kuroki Y."/>
            <person name="Tanaka T."/>
            <person name="Michiue T."/>
            <person name="Watanabe M."/>
            <person name="Bogdanovic O."/>
            <person name="Lister R."/>
            <person name="Georgiou G."/>
            <person name="Paranjpe S.S."/>
            <person name="van Kruijsbergen I."/>
            <person name="Shu S."/>
            <person name="Carlson J."/>
            <person name="Kinoshita T."/>
            <person name="Ohta Y."/>
            <person name="Mawaribuchi S."/>
            <person name="Jenkins J."/>
            <person name="Grimwood J."/>
            <person name="Schmutz J."/>
            <person name="Mitros T."/>
            <person name="Mozaffari S.V."/>
            <person name="Suzuki Y."/>
            <person name="Haramoto Y."/>
            <person name="Yamamoto T.S."/>
            <person name="Takagi C."/>
            <person name="Heald R."/>
            <person name="Miller K."/>
            <person name="Haudenschild C."/>
            <person name="Kitzman J."/>
            <person name="Nakayama T."/>
            <person name="Izutsu Y."/>
            <person name="Robert J."/>
            <person name="Fortriede J."/>
            <person name="Burns K."/>
            <person name="Lotay V."/>
            <person name="Karimi K."/>
            <person name="Yasuoka Y."/>
            <person name="Dichmann D.S."/>
            <person name="Flajnik M.F."/>
            <person name="Houston D.W."/>
            <person name="Shendure J."/>
            <person name="DuPasquier L."/>
            <person name="Vize P.D."/>
            <person name="Zorn A.M."/>
            <person name="Ito M."/>
            <person name="Marcotte E.M."/>
            <person name="Wallingford J.B."/>
            <person name="Ito Y."/>
            <person name="Asashima M."/>
            <person name="Ueno N."/>
            <person name="Matsuda Y."/>
            <person name="Veenstra G.J."/>
            <person name="Fujiyama A."/>
            <person name="Harland R.M."/>
            <person name="Taira M."/>
            <person name="Rokhsar D.S."/>
        </authorList>
    </citation>
    <scope>NUCLEOTIDE SEQUENCE [LARGE SCALE GENOMIC DNA]</scope>
    <source>
        <strain evidence="3">J</strain>
    </source>
</reference>
<dbReference type="Proteomes" id="UP000694892">
    <property type="component" value="Chromosome 5S"/>
</dbReference>
<evidence type="ECO:0000313" key="3">
    <source>
        <dbReference type="Proteomes" id="UP000694892"/>
    </source>
</evidence>